<dbReference type="AlphaFoldDB" id="A0A3S5AJ27"/>
<comment type="caution">
    <text evidence="1">The sequence shown here is derived from an EMBL/GenBank/DDBJ whole genome shotgun (WGS) entry which is preliminary data.</text>
</comment>
<dbReference type="EMBL" id="CAAALY010113484">
    <property type="protein sequence ID" value="VEL30586.1"/>
    <property type="molecule type" value="Genomic_DNA"/>
</dbReference>
<name>A0A3S5AJ27_9PLAT</name>
<proteinExistence type="predicted"/>
<reference evidence="1" key="1">
    <citation type="submission" date="2018-11" db="EMBL/GenBank/DDBJ databases">
        <authorList>
            <consortium name="Pathogen Informatics"/>
        </authorList>
    </citation>
    <scope>NUCLEOTIDE SEQUENCE</scope>
</reference>
<evidence type="ECO:0000313" key="2">
    <source>
        <dbReference type="Proteomes" id="UP000784294"/>
    </source>
</evidence>
<dbReference type="Proteomes" id="UP000784294">
    <property type="component" value="Unassembled WGS sequence"/>
</dbReference>
<accession>A0A3S5AJ27</accession>
<protein>
    <submittedName>
        <fullName evidence="1">Uncharacterized protein</fullName>
    </submittedName>
</protein>
<evidence type="ECO:0000313" key="1">
    <source>
        <dbReference type="EMBL" id="VEL30586.1"/>
    </source>
</evidence>
<keyword evidence="2" id="KW-1185">Reference proteome</keyword>
<sequence>MCDAACNSANATGLLTIAVARSVSFKQTPHEANECPLQGVEPQFPTITPYRQTLFAFSDLPVWPAPEVGSDGNDCSCQVHQLRQHCRNTSLPKCLYLSAPSGRANAIVFQFGANLWTSRSDLHQQHYLTSASLTLPSESSSAASSLLYSNHMQFVLPNALVTRTAPTVSGEAGIPARTPLNHDQTPSCPKFIAHM</sequence>
<gene>
    <name evidence="1" type="ORF">PXEA_LOCUS24026</name>
</gene>
<organism evidence="1 2">
    <name type="scientific">Protopolystoma xenopodis</name>
    <dbReference type="NCBI Taxonomy" id="117903"/>
    <lineage>
        <taxon>Eukaryota</taxon>
        <taxon>Metazoa</taxon>
        <taxon>Spiralia</taxon>
        <taxon>Lophotrochozoa</taxon>
        <taxon>Platyhelminthes</taxon>
        <taxon>Monogenea</taxon>
        <taxon>Polyopisthocotylea</taxon>
        <taxon>Polystomatidea</taxon>
        <taxon>Polystomatidae</taxon>
        <taxon>Protopolystoma</taxon>
    </lineage>
</organism>